<dbReference type="RefSeq" id="WP_379487177.1">
    <property type="nucleotide sequence ID" value="NZ_JBHLWK010000010.1"/>
</dbReference>
<dbReference type="PANTHER" id="PTHR31793:SF27">
    <property type="entry name" value="NOVEL THIOESTERASE SUPERFAMILY DOMAIN AND SAPOSIN A-TYPE DOMAIN CONTAINING PROTEIN (0610012H03RIK)"/>
    <property type="match status" value="1"/>
</dbReference>
<comment type="caution">
    <text evidence="3">The sequence shown here is derived from an EMBL/GenBank/DDBJ whole genome shotgun (WGS) entry which is preliminary data.</text>
</comment>
<dbReference type="PANTHER" id="PTHR31793">
    <property type="entry name" value="4-HYDROXYBENZOYL-COA THIOESTERASE FAMILY MEMBER"/>
    <property type="match status" value="1"/>
</dbReference>
<evidence type="ECO:0000256" key="2">
    <source>
        <dbReference type="ARBA" id="ARBA00022801"/>
    </source>
</evidence>
<accession>A0ABV6CUM7</accession>
<dbReference type="SUPFAM" id="SSF54637">
    <property type="entry name" value="Thioesterase/thiol ester dehydrase-isomerase"/>
    <property type="match status" value="1"/>
</dbReference>
<keyword evidence="4" id="KW-1185">Reference proteome</keyword>
<organism evidence="3 4">
    <name type="scientific">Novosphingobium soli</name>
    <dbReference type="NCBI Taxonomy" id="574956"/>
    <lineage>
        <taxon>Bacteria</taxon>
        <taxon>Pseudomonadati</taxon>
        <taxon>Pseudomonadota</taxon>
        <taxon>Alphaproteobacteria</taxon>
        <taxon>Sphingomonadales</taxon>
        <taxon>Sphingomonadaceae</taxon>
        <taxon>Novosphingobium</taxon>
    </lineage>
</organism>
<evidence type="ECO:0000313" key="3">
    <source>
        <dbReference type="EMBL" id="MFC0204429.1"/>
    </source>
</evidence>
<dbReference type="Gene3D" id="3.10.129.10">
    <property type="entry name" value="Hotdog Thioesterase"/>
    <property type="match status" value="1"/>
</dbReference>
<keyword evidence="2 3" id="KW-0378">Hydrolase</keyword>
<evidence type="ECO:0000313" key="4">
    <source>
        <dbReference type="Proteomes" id="UP001589798"/>
    </source>
</evidence>
<sequence>MTCAQKHECPVTIGPEDIDFMGHVNNATYLKWVQAAVIAHWRSVASPAAVAAYQWLALRHEITYRKPAFLRDRLMAHVVLDKVKRESAFYDTTIRRGDEVIAEVKSRWCCIEAASRLPVRVADEVVAMFFPEAAEAGPVSTPG</sequence>
<dbReference type="InterPro" id="IPR050563">
    <property type="entry name" value="4-hydroxybenzoyl-CoA_TE"/>
</dbReference>
<comment type="similarity">
    <text evidence="1">Belongs to the 4-hydroxybenzoyl-CoA thioesterase family.</text>
</comment>
<gene>
    <name evidence="3" type="ORF">ACFFJC_09100</name>
</gene>
<protein>
    <submittedName>
        <fullName evidence="3">Acyl-CoA thioesterase</fullName>
        <ecNumber evidence="3">3.1.2.-</ecNumber>
    </submittedName>
</protein>
<reference evidence="3 4" key="1">
    <citation type="submission" date="2024-09" db="EMBL/GenBank/DDBJ databases">
        <authorList>
            <person name="Sun Q."/>
            <person name="Mori K."/>
        </authorList>
    </citation>
    <scope>NUCLEOTIDE SEQUENCE [LARGE SCALE GENOMIC DNA]</scope>
    <source>
        <strain evidence="3 4">CCM 7706</strain>
    </source>
</reference>
<dbReference type="Pfam" id="PF13279">
    <property type="entry name" value="4HBT_2"/>
    <property type="match status" value="1"/>
</dbReference>
<proteinExistence type="inferred from homology"/>
<dbReference type="Proteomes" id="UP001589798">
    <property type="component" value="Unassembled WGS sequence"/>
</dbReference>
<dbReference type="CDD" id="cd00586">
    <property type="entry name" value="4HBT"/>
    <property type="match status" value="1"/>
</dbReference>
<dbReference type="EMBL" id="JBHLWK010000010">
    <property type="protein sequence ID" value="MFC0204429.1"/>
    <property type="molecule type" value="Genomic_DNA"/>
</dbReference>
<dbReference type="InterPro" id="IPR029069">
    <property type="entry name" value="HotDog_dom_sf"/>
</dbReference>
<name>A0ABV6CUM7_9SPHN</name>
<dbReference type="EC" id="3.1.2.-" evidence="3"/>
<dbReference type="GO" id="GO:0016787">
    <property type="term" value="F:hydrolase activity"/>
    <property type="evidence" value="ECO:0007669"/>
    <property type="project" value="UniProtKB-KW"/>
</dbReference>
<evidence type="ECO:0000256" key="1">
    <source>
        <dbReference type="ARBA" id="ARBA00005953"/>
    </source>
</evidence>